<dbReference type="RefSeq" id="WP_085674361.1">
    <property type="nucleotide sequence ID" value="NZ_JACKRU010000755.1"/>
</dbReference>
<dbReference type="Proteomes" id="UP000193317">
    <property type="component" value="Unassembled WGS sequence"/>
</dbReference>
<accession>A0A1X2DHU4</accession>
<proteinExistence type="predicted"/>
<protein>
    <submittedName>
        <fullName evidence="1">Fis family transcriptional regulator</fullName>
    </submittedName>
</protein>
<name>A0A1X2DHU4_MYCSZ</name>
<comment type="caution">
    <text evidence="1">The sequence shown here is derived from an EMBL/GenBank/DDBJ whole genome shotgun (WGS) entry which is preliminary data.</text>
</comment>
<evidence type="ECO:0000313" key="1">
    <source>
        <dbReference type="EMBL" id="ORW87722.1"/>
    </source>
</evidence>
<dbReference type="EMBL" id="LQPW01000178">
    <property type="protein sequence ID" value="ORW87722.1"/>
    <property type="molecule type" value="Genomic_DNA"/>
</dbReference>
<keyword evidence="2" id="KW-1185">Reference proteome</keyword>
<dbReference type="OrthoDB" id="4502104at2"/>
<evidence type="ECO:0000313" key="2">
    <source>
        <dbReference type="Proteomes" id="UP000193317"/>
    </source>
</evidence>
<organism evidence="1 2">
    <name type="scientific">Mycobacterium szulgai</name>
    <dbReference type="NCBI Taxonomy" id="1787"/>
    <lineage>
        <taxon>Bacteria</taxon>
        <taxon>Bacillati</taxon>
        <taxon>Actinomycetota</taxon>
        <taxon>Actinomycetes</taxon>
        <taxon>Mycobacteriales</taxon>
        <taxon>Mycobacteriaceae</taxon>
        <taxon>Mycobacterium</taxon>
    </lineage>
</organism>
<dbReference type="AlphaFoldDB" id="A0A1X2DHU4"/>
<reference evidence="1 2" key="1">
    <citation type="submission" date="2016-01" db="EMBL/GenBank/DDBJ databases">
        <title>The new phylogeny of the genus Mycobacterium.</title>
        <authorList>
            <person name="Tarcisio F."/>
            <person name="Conor M."/>
            <person name="Antonella G."/>
            <person name="Elisabetta G."/>
            <person name="Giulia F.S."/>
            <person name="Sara T."/>
            <person name="Anna F."/>
            <person name="Clotilde B."/>
            <person name="Roberto B."/>
            <person name="Veronica D.S."/>
            <person name="Fabio R."/>
            <person name="Monica P."/>
            <person name="Olivier J."/>
            <person name="Enrico T."/>
            <person name="Nicola S."/>
        </authorList>
    </citation>
    <scope>NUCLEOTIDE SEQUENCE [LARGE SCALE GENOMIC DNA]</scope>
    <source>
        <strain evidence="1 2">DSM 44166</strain>
    </source>
</reference>
<sequence>MPNTKPQAHFDATLTTVEIEGLALRDKDVAHEAQRWTSGERGPVIYDPDTLRGADLTEFVTEAIKMGAHALSVTGAATESHRLEQMLKEVGEKAADSTSKAAEVTERAVESASETLAKAAADAKKAITEAGAASRNEFTQSVAVAKHDLNTEVRRIFGGENPELLDRLQPVLDKFGASLDAKAQAGTNELLTRATKQFDPSDPTSPMSKHAAELGARQQQLVEMIGKNHADLARKVDELTTALKVQEAKASLAKVTPIKGDTFENQVNAIISEIAAGLGDEFTDTRTIVGSVPRSKKGDAVLTIDGGSARVVIETTDSSRTTWAEYFNEAERNRLAAAALGIVRSTEQNGGQSIRVLGSRRIVLAFDPGVDDPDLIRTVVMLLRTAALTAATRRGANQLVTAEEKITEAIERLTTLDDVKKTAGSIQKSATKIENSCTGITSGIQRLLTDALTALHDASPEAHADLSTGSSSGEVA</sequence>
<gene>
    <name evidence="1" type="ORF">AWC27_15170</name>
</gene>